<organism evidence="2 3">
    <name type="scientific">Dendrothele bispora (strain CBS 962.96)</name>
    <dbReference type="NCBI Taxonomy" id="1314807"/>
    <lineage>
        <taxon>Eukaryota</taxon>
        <taxon>Fungi</taxon>
        <taxon>Dikarya</taxon>
        <taxon>Basidiomycota</taxon>
        <taxon>Agaricomycotina</taxon>
        <taxon>Agaricomycetes</taxon>
        <taxon>Agaricomycetidae</taxon>
        <taxon>Agaricales</taxon>
        <taxon>Agaricales incertae sedis</taxon>
        <taxon>Dendrothele</taxon>
    </lineage>
</organism>
<dbReference type="AlphaFoldDB" id="A0A4S8L144"/>
<evidence type="ECO:0000259" key="1">
    <source>
        <dbReference type="Pfam" id="PF20231"/>
    </source>
</evidence>
<name>A0A4S8L144_DENBC</name>
<evidence type="ECO:0000313" key="3">
    <source>
        <dbReference type="Proteomes" id="UP000297245"/>
    </source>
</evidence>
<gene>
    <name evidence="2" type="ORF">K435DRAFT_693040</name>
</gene>
<dbReference type="Pfam" id="PF20231">
    <property type="entry name" value="DUF6589"/>
    <property type="match status" value="1"/>
</dbReference>
<dbReference type="EMBL" id="ML179789">
    <property type="protein sequence ID" value="THU81658.1"/>
    <property type="molecule type" value="Genomic_DNA"/>
</dbReference>
<keyword evidence="3" id="KW-1185">Reference proteome</keyword>
<dbReference type="OrthoDB" id="4743193at2759"/>
<accession>A0A4S8L144</accession>
<reference evidence="2 3" key="1">
    <citation type="journal article" date="2019" name="Nat. Ecol. Evol.">
        <title>Megaphylogeny resolves global patterns of mushroom evolution.</title>
        <authorList>
            <person name="Varga T."/>
            <person name="Krizsan K."/>
            <person name="Foldi C."/>
            <person name="Dima B."/>
            <person name="Sanchez-Garcia M."/>
            <person name="Sanchez-Ramirez S."/>
            <person name="Szollosi G.J."/>
            <person name="Szarkandi J.G."/>
            <person name="Papp V."/>
            <person name="Albert L."/>
            <person name="Andreopoulos W."/>
            <person name="Angelini C."/>
            <person name="Antonin V."/>
            <person name="Barry K.W."/>
            <person name="Bougher N.L."/>
            <person name="Buchanan P."/>
            <person name="Buyck B."/>
            <person name="Bense V."/>
            <person name="Catcheside P."/>
            <person name="Chovatia M."/>
            <person name="Cooper J."/>
            <person name="Damon W."/>
            <person name="Desjardin D."/>
            <person name="Finy P."/>
            <person name="Geml J."/>
            <person name="Haridas S."/>
            <person name="Hughes K."/>
            <person name="Justo A."/>
            <person name="Karasinski D."/>
            <person name="Kautmanova I."/>
            <person name="Kiss B."/>
            <person name="Kocsube S."/>
            <person name="Kotiranta H."/>
            <person name="LaButti K.M."/>
            <person name="Lechner B.E."/>
            <person name="Liimatainen K."/>
            <person name="Lipzen A."/>
            <person name="Lukacs Z."/>
            <person name="Mihaltcheva S."/>
            <person name="Morgado L.N."/>
            <person name="Niskanen T."/>
            <person name="Noordeloos M.E."/>
            <person name="Ohm R.A."/>
            <person name="Ortiz-Santana B."/>
            <person name="Ovrebo C."/>
            <person name="Racz N."/>
            <person name="Riley R."/>
            <person name="Savchenko A."/>
            <person name="Shiryaev A."/>
            <person name="Soop K."/>
            <person name="Spirin V."/>
            <person name="Szebenyi C."/>
            <person name="Tomsovsky M."/>
            <person name="Tulloss R.E."/>
            <person name="Uehling J."/>
            <person name="Grigoriev I.V."/>
            <person name="Vagvolgyi C."/>
            <person name="Papp T."/>
            <person name="Martin F.M."/>
            <person name="Miettinen O."/>
            <person name="Hibbett D.S."/>
            <person name="Nagy L.G."/>
        </authorList>
    </citation>
    <scope>NUCLEOTIDE SEQUENCE [LARGE SCALE GENOMIC DNA]</scope>
    <source>
        <strain evidence="2 3">CBS 962.96</strain>
    </source>
</reference>
<proteinExistence type="predicted"/>
<feature type="domain" description="DUF6589" evidence="1">
    <location>
        <begin position="11"/>
        <end position="329"/>
    </location>
</feature>
<protein>
    <recommendedName>
        <fullName evidence="1">DUF6589 domain-containing protein</fullName>
    </recommendedName>
</protein>
<evidence type="ECO:0000313" key="2">
    <source>
        <dbReference type="EMBL" id="THU81658.1"/>
    </source>
</evidence>
<dbReference type="InterPro" id="IPR046496">
    <property type="entry name" value="DUF6589"/>
</dbReference>
<dbReference type="Proteomes" id="UP000297245">
    <property type="component" value="Unassembled WGS sequence"/>
</dbReference>
<sequence>MDEHNRRLKAVDNHVLLFYGDLGVGERIESLLRSRSAEATQWRKLQNVVYTLGLFHVKMAAADAIWRTFIEPIKSRNESDECSLIADVKILRPKETIKISTKPGFRRMHEVILHSGIVSRLDCWRLEAEKMNLKFDSLAAFANSNPTWDQLKAMATNMCLKYAARGSKITQMRSKPEANRDKVNENMLLRSEMFLLYEELSYAMNEGDIGRVETCFLPWAFILQACGKHKYAMALRKYLRDIHFRYPKRLARAIRMHILVNPTGKAGKFRGVDWWVEHNNLYLKRIYGGKFSNHTKARILKESPLIGTFKNARIQVQKMFKMGKLTSKHSGANMQRSFSILSAKYIQHQKNQWTYNTLRDP</sequence>